<dbReference type="AlphaFoldDB" id="T1A492"/>
<protein>
    <submittedName>
        <fullName evidence="2">Protein containing DUF932</fullName>
    </submittedName>
</protein>
<sequence length="179" mass="19357">MRGTSFGSGGGSRPWDLPVFLSNHNGSSVYEFRVGASPPGRSCTNGLIVSHREFPTFSVAHRGNVVDDVVAHALGTSERFEILAAQVERMDQRELAPEERIRFAEQALTLRYPEPAEAGMAASVLLSCRRGEDAGEGLWRTLNSVQENFLRGGLPATLSQRTPTADPADHLDPGGRAVQ</sequence>
<evidence type="ECO:0000256" key="1">
    <source>
        <dbReference type="SAM" id="MobiDB-lite"/>
    </source>
</evidence>
<organism evidence="2">
    <name type="scientific">mine drainage metagenome</name>
    <dbReference type="NCBI Taxonomy" id="410659"/>
    <lineage>
        <taxon>unclassified sequences</taxon>
        <taxon>metagenomes</taxon>
        <taxon>ecological metagenomes</taxon>
    </lineage>
</organism>
<dbReference type="EMBL" id="AUZX01013384">
    <property type="protein sequence ID" value="EQD35704.1"/>
    <property type="molecule type" value="Genomic_DNA"/>
</dbReference>
<proteinExistence type="predicted"/>
<accession>T1A492</accession>
<reference evidence="2" key="2">
    <citation type="journal article" date="2014" name="ISME J.">
        <title>Microbial stratification in low pH oxic and suboxic macroscopic growths along an acid mine drainage.</title>
        <authorList>
            <person name="Mendez-Garcia C."/>
            <person name="Mesa V."/>
            <person name="Sprenger R.R."/>
            <person name="Richter M."/>
            <person name="Diez M.S."/>
            <person name="Solano J."/>
            <person name="Bargiela R."/>
            <person name="Golyshina O.V."/>
            <person name="Manteca A."/>
            <person name="Ramos J.L."/>
            <person name="Gallego J.R."/>
            <person name="Llorente I."/>
            <person name="Martins Dos Santos V.A."/>
            <person name="Jensen O.N."/>
            <person name="Pelaez A.I."/>
            <person name="Sanchez J."/>
            <person name="Ferrer M."/>
        </authorList>
    </citation>
    <scope>NUCLEOTIDE SEQUENCE</scope>
</reference>
<dbReference type="Pfam" id="PF06067">
    <property type="entry name" value="DUF932"/>
    <property type="match status" value="1"/>
</dbReference>
<feature type="region of interest" description="Disordered" evidence="1">
    <location>
        <begin position="155"/>
        <end position="179"/>
    </location>
</feature>
<name>T1A492_9ZZZZ</name>
<reference evidence="2" key="1">
    <citation type="submission" date="2013-08" db="EMBL/GenBank/DDBJ databases">
        <authorList>
            <person name="Mendez C."/>
            <person name="Richter M."/>
            <person name="Ferrer M."/>
            <person name="Sanchez J."/>
        </authorList>
    </citation>
    <scope>NUCLEOTIDE SEQUENCE</scope>
</reference>
<dbReference type="InterPro" id="IPR026325">
    <property type="entry name" value="DUF932"/>
</dbReference>
<evidence type="ECO:0000313" key="2">
    <source>
        <dbReference type="EMBL" id="EQD35704.1"/>
    </source>
</evidence>
<comment type="caution">
    <text evidence="2">The sequence shown here is derived from an EMBL/GenBank/DDBJ whole genome shotgun (WGS) entry which is preliminary data.</text>
</comment>
<gene>
    <name evidence="2" type="ORF">B1A_18155</name>
</gene>